<dbReference type="InterPro" id="IPR036108">
    <property type="entry name" value="4pyrrol_syn_uPrphyn_synt_sf"/>
</dbReference>
<keyword evidence="3" id="KW-0456">Lyase</keyword>
<dbReference type="Proteomes" id="UP000565572">
    <property type="component" value="Unassembled WGS sequence"/>
</dbReference>
<comment type="caution">
    <text evidence="3">The sequence shown here is derived from an EMBL/GenBank/DDBJ whole genome shotgun (WGS) entry which is preliminary data.</text>
</comment>
<evidence type="ECO:0000313" key="3">
    <source>
        <dbReference type="EMBL" id="MBB3327363.1"/>
    </source>
</evidence>
<accession>A0A7W5JW51</accession>
<name>A0A7W5JW51_9ACTN</name>
<feature type="domain" description="OmpR/PhoB-type" evidence="2">
    <location>
        <begin position="319"/>
        <end position="387"/>
    </location>
</feature>
<organism evidence="3 4">
    <name type="scientific">Microlunatus antarcticus</name>
    <dbReference type="NCBI Taxonomy" id="53388"/>
    <lineage>
        <taxon>Bacteria</taxon>
        <taxon>Bacillati</taxon>
        <taxon>Actinomycetota</taxon>
        <taxon>Actinomycetes</taxon>
        <taxon>Propionibacteriales</taxon>
        <taxon>Propionibacteriaceae</taxon>
        <taxon>Microlunatus</taxon>
    </lineage>
</organism>
<dbReference type="RefSeq" id="WP_183338542.1">
    <property type="nucleotide sequence ID" value="NZ_JACHZG010000001.1"/>
</dbReference>
<dbReference type="SUPFAM" id="SSF69618">
    <property type="entry name" value="HemD-like"/>
    <property type="match status" value="1"/>
</dbReference>
<dbReference type="InterPro" id="IPR016032">
    <property type="entry name" value="Sig_transdc_resp-reg_C-effctor"/>
</dbReference>
<keyword evidence="1" id="KW-0238">DNA-binding</keyword>
<dbReference type="InterPro" id="IPR036388">
    <property type="entry name" value="WH-like_DNA-bd_sf"/>
</dbReference>
<gene>
    <name evidence="3" type="ORF">FHX39_002307</name>
</gene>
<dbReference type="GO" id="GO:0004852">
    <property type="term" value="F:uroporphyrinogen-III synthase activity"/>
    <property type="evidence" value="ECO:0007669"/>
    <property type="project" value="UniProtKB-EC"/>
</dbReference>
<dbReference type="InterPro" id="IPR039793">
    <property type="entry name" value="UROS/Hem4"/>
</dbReference>
<evidence type="ECO:0000313" key="4">
    <source>
        <dbReference type="Proteomes" id="UP000565572"/>
    </source>
</evidence>
<dbReference type="SMART" id="SM00862">
    <property type="entry name" value="Trans_reg_C"/>
    <property type="match status" value="1"/>
</dbReference>
<dbReference type="InterPro" id="IPR001867">
    <property type="entry name" value="OmpR/PhoB-type_DNA-bd"/>
</dbReference>
<dbReference type="EC" id="4.2.1.75" evidence="3"/>
<dbReference type="EMBL" id="JACHZG010000001">
    <property type="protein sequence ID" value="MBB3327363.1"/>
    <property type="molecule type" value="Genomic_DNA"/>
</dbReference>
<sequence>MSARTGAWAARADRAADPYARPAPGLRVDQLRGFRIGVTSDRRSGDLIAALERRGAQVLHAPALKIAPNEQDSALVDETRALIRARPEVVLVTTGYGMRRWFEVADAVGLGAELTAVLEQARIFARGPKAVGAVRAAGLVDAHLSETDTTAALVDAVTESGLVRPRVAIQLHGFTDEEQLRRLRAVSSEVVTVTPYRWVRPTGSDRLSRLIESACSRQLDAITYTSAPGAAATLETAYGMGLGEAFVAAHGDHVTAAAVGPVTAQPLVEAGIVPIVPDRYRLGALIRLVCEDLAVHHVQVYRAHETLVEVRGRSVAVGGRSVLLGPSALALFKALAAAEGVVSRHDLVAALPEQLDDHALEVAMSRLRRALDVPGLITTVVKRGYRFNGVRVDTAG</sequence>
<dbReference type="PANTHER" id="PTHR40082:SF1">
    <property type="entry name" value="BLR5956 PROTEIN"/>
    <property type="match status" value="1"/>
</dbReference>
<evidence type="ECO:0000259" key="2">
    <source>
        <dbReference type="SMART" id="SM00862"/>
    </source>
</evidence>
<dbReference type="GO" id="GO:0006355">
    <property type="term" value="P:regulation of DNA-templated transcription"/>
    <property type="evidence" value="ECO:0007669"/>
    <property type="project" value="InterPro"/>
</dbReference>
<keyword evidence="4" id="KW-1185">Reference proteome</keyword>
<evidence type="ECO:0000256" key="1">
    <source>
        <dbReference type="ARBA" id="ARBA00023125"/>
    </source>
</evidence>
<dbReference type="GO" id="GO:0000160">
    <property type="term" value="P:phosphorelay signal transduction system"/>
    <property type="evidence" value="ECO:0007669"/>
    <property type="project" value="InterPro"/>
</dbReference>
<dbReference type="Gene3D" id="1.10.10.10">
    <property type="entry name" value="Winged helix-like DNA-binding domain superfamily/Winged helix DNA-binding domain"/>
    <property type="match status" value="1"/>
</dbReference>
<dbReference type="Gene3D" id="3.40.50.10090">
    <property type="match status" value="2"/>
</dbReference>
<dbReference type="GO" id="GO:0003677">
    <property type="term" value="F:DNA binding"/>
    <property type="evidence" value="ECO:0007669"/>
    <property type="project" value="UniProtKB-KW"/>
</dbReference>
<dbReference type="PANTHER" id="PTHR40082">
    <property type="entry name" value="BLR5956 PROTEIN"/>
    <property type="match status" value="1"/>
</dbReference>
<dbReference type="NCBIfam" id="NF005568">
    <property type="entry name" value="PRK07239.1"/>
    <property type="match status" value="1"/>
</dbReference>
<dbReference type="InterPro" id="IPR003754">
    <property type="entry name" value="4pyrrol_synth_uPrphyn_synth"/>
</dbReference>
<protein>
    <submittedName>
        <fullName evidence="3">Uroporphyrinogen-III synthase</fullName>
        <ecNumber evidence="3">4.2.1.75</ecNumber>
    </submittedName>
</protein>
<dbReference type="GO" id="GO:0006780">
    <property type="term" value="P:uroporphyrinogen III biosynthetic process"/>
    <property type="evidence" value="ECO:0007669"/>
    <property type="project" value="InterPro"/>
</dbReference>
<dbReference type="Pfam" id="PF02602">
    <property type="entry name" value="HEM4"/>
    <property type="match status" value="1"/>
</dbReference>
<dbReference type="SUPFAM" id="SSF46894">
    <property type="entry name" value="C-terminal effector domain of the bipartite response regulators"/>
    <property type="match status" value="1"/>
</dbReference>
<dbReference type="Pfam" id="PF00486">
    <property type="entry name" value="Trans_reg_C"/>
    <property type="match status" value="1"/>
</dbReference>
<proteinExistence type="predicted"/>
<dbReference type="CDD" id="cd06578">
    <property type="entry name" value="HemD"/>
    <property type="match status" value="1"/>
</dbReference>
<reference evidence="3 4" key="1">
    <citation type="submission" date="2020-08" db="EMBL/GenBank/DDBJ databases">
        <title>Sequencing the genomes of 1000 actinobacteria strains.</title>
        <authorList>
            <person name="Klenk H.-P."/>
        </authorList>
    </citation>
    <scope>NUCLEOTIDE SEQUENCE [LARGE SCALE GENOMIC DNA]</scope>
    <source>
        <strain evidence="3 4">DSM 11053</strain>
    </source>
</reference>
<dbReference type="AlphaFoldDB" id="A0A7W5JW51"/>